<gene>
    <name evidence="1" type="ORF">BWQ96_09114</name>
</gene>
<evidence type="ECO:0000313" key="2">
    <source>
        <dbReference type="Proteomes" id="UP000247409"/>
    </source>
</evidence>
<organism evidence="1 2">
    <name type="scientific">Gracilariopsis chorda</name>
    <dbReference type="NCBI Taxonomy" id="448386"/>
    <lineage>
        <taxon>Eukaryota</taxon>
        <taxon>Rhodophyta</taxon>
        <taxon>Florideophyceae</taxon>
        <taxon>Rhodymeniophycidae</taxon>
        <taxon>Gracilariales</taxon>
        <taxon>Gracilariaceae</taxon>
        <taxon>Gracilariopsis</taxon>
    </lineage>
</organism>
<name>A0A2V3IGJ2_9FLOR</name>
<dbReference type="Proteomes" id="UP000247409">
    <property type="component" value="Unassembled WGS sequence"/>
</dbReference>
<evidence type="ECO:0000313" key="1">
    <source>
        <dbReference type="EMBL" id="PXF41172.1"/>
    </source>
</evidence>
<proteinExistence type="predicted"/>
<reference evidence="1 2" key="1">
    <citation type="journal article" date="2018" name="Mol. Biol. Evol.">
        <title>Analysis of the draft genome of the red seaweed Gracilariopsis chorda provides insights into genome size evolution in Rhodophyta.</title>
        <authorList>
            <person name="Lee J."/>
            <person name="Yang E.C."/>
            <person name="Graf L."/>
            <person name="Yang J.H."/>
            <person name="Qiu H."/>
            <person name="Zel Zion U."/>
            <person name="Chan C.X."/>
            <person name="Stephens T.G."/>
            <person name="Weber A.P.M."/>
            <person name="Boo G.H."/>
            <person name="Boo S.M."/>
            <person name="Kim K.M."/>
            <person name="Shin Y."/>
            <person name="Jung M."/>
            <person name="Lee S.J."/>
            <person name="Yim H.S."/>
            <person name="Lee J.H."/>
            <person name="Bhattacharya D."/>
            <person name="Yoon H.S."/>
        </authorList>
    </citation>
    <scope>NUCLEOTIDE SEQUENCE [LARGE SCALE GENOMIC DNA]</scope>
    <source>
        <strain evidence="1 2">SKKU-2015</strain>
        <tissue evidence="1">Whole body</tissue>
    </source>
</reference>
<protein>
    <submittedName>
        <fullName evidence="1">Uncharacterized protein</fullName>
    </submittedName>
</protein>
<comment type="caution">
    <text evidence="1">The sequence shown here is derived from an EMBL/GenBank/DDBJ whole genome shotgun (WGS) entry which is preliminary data.</text>
</comment>
<dbReference type="EMBL" id="NBIV01000231">
    <property type="protein sequence ID" value="PXF41172.1"/>
    <property type="molecule type" value="Genomic_DNA"/>
</dbReference>
<keyword evidence="2" id="KW-1185">Reference proteome</keyword>
<sequence>MGVRTKHQSKPSAQIISRFFVLNDPSDSFVGGMKKNIQVCDEDVLGFVKLTSSDEILIQAISEKIEIDDNDEELANPETIGAEMRSLTPLQQALALCH</sequence>
<dbReference type="AlphaFoldDB" id="A0A2V3IGJ2"/>
<accession>A0A2V3IGJ2</accession>
<dbReference type="OrthoDB" id="1936594at2759"/>